<dbReference type="InterPro" id="IPR005299">
    <property type="entry name" value="MeTrfase_7"/>
</dbReference>
<sequence length="364" mass="41399">MNKNESMNVKKCFHMNGGLGAQSYAQNSSLQRKTRGMVDHITINTIVEFYLKEEPQCLNIADLGCSSGPNTFYLVKQIINLIDSECKIKSQEEPELHVFLNDLPANDFNSVFINLSEFGRKHGPTSVFFAGVPGSFYGRLFPRNSLHFIHSSYCLHWLSQVPPGIFDETGKAIDKGTQIYISEKSSPLVLKAYCEQFQRDFSLFLKSRSTEIVLGGRMVLVMLGRRTSDHSDKGVSFLWELLSEAFNIMVTKGEIEEEQKVESYKTHFYAPSMVEIETEVKRDGSFVIDRFDMFERDDEHEGSTRNGNEITNAIRAIQEPMIVHHFGEGVCDDLFKLYGELVNQRLNQDYVNAVSLILVLTKLS</sequence>
<dbReference type="GO" id="GO:0032259">
    <property type="term" value="P:methylation"/>
    <property type="evidence" value="ECO:0000318"/>
    <property type="project" value="GO_Central"/>
</dbReference>
<dbReference type="AlphaFoldDB" id="A0A0K9NLG7"/>
<proteinExistence type="predicted"/>
<keyword evidence="4" id="KW-1185">Reference proteome</keyword>
<dbReference type="GO" id="GO:0046872">
    <property type="term" value="F:metal ion binding"/>
    <property type="evidence" value="ECO:0007669"/>
    <property type="project" value="UniProtKB-KW"/>
</dbReference>
<dbReference type="Gene3D" id="3.40.50.150">
    <property type="entry name" value="Vaccinia Virus protein VP39"/>
    <property type="match status" value="1"/>
</dbReference>
<keyword evidence="3" id="KW-0489">Methyltransferase</keyword>
<keyword evidence="1" id="KW-0479">Metal-binding</keyword>
<accession>A0A0K9NLG7</accession>
<dbReference type="InterPro" id="IPR042086">
    <property type="entry name" value="MeTrfase_capping"/>
</dbReference>
<dbReference type="GO" id="GO:0008757">
    <property type="term" value="F:S-adenosylmethionine-dependent methyltransferase activity"/>
    <property type="evidence" value="ECO:0000318"/>
    <property type="project" value="GO_Central"/>
</dbReference>
<dbReference type="Gene3D" id="1.10.1200.270">
    <property type="entry name" value="Methyltransferase, alpha-helical capping domain"/>
    <property type="match status" value="1"/>
</dbReference>
<dbReference type="OMA" id="EAFNIMV"/>
<dbReference type="Pfam" id="PF03492">
    <property type="entry name" value="Methyltransf_7"/>
    <property type="match status" value="1"/>
</dbReference>
<protein>
    <submittedName>
        <fullName evidence="3">S-adenosyl-L-methionine-dependent methyltransferases superfamily protein</fullName>
    </submittedName>
</protein>
<keyword evidence="3" id="KW-0808">Transferase</keyword>
<evidence type="ECO:0000256" key="1">
    <source>
        <dbReference type="ARBA" id="ARBA00022723"/>
    </source>
</evidence>
<dbReference type="EMBL" id="LFYR01002060">
    <property type="protein sequence ID" value="KMZ57463.1"/>
    <property type="molecule type" value="Genomic_DNA"/>
</dbReference>
<reference evidence="4" key="1">
    <citation type="journal article" date="2016" name="Nature">
        <title>The genome of the seagrass Zostera marina reveals angiosperm adaptation to the sea.</title>
        <authorList>
            <person name="Olsen J.L."/>
            <person name="Rouze P."/>
            <person name="Verhelst B."/>
            <person name="Lin Y.-C."/>
            <person name="Bayer T."/>
            <person name="Collen J."/>
            <person name="Dattolo E."/>
            <person name="De Paoli E."/>
            <person name="Dittami S."/>
            <person name="Maumus F."/>
            <person name="Michel G."/>
            <person name="Kersting A."/>
            <person name="Lauritano C."/>
            <person name="Lohaus R."/>
            <person name="Toepel M."/>
            <person name="Tonon T."/>
            <person name="Vanneste K."/>
            <person name="Amirebrahimi M."/>
            <person name="Brakel J."/>
            <person name="Bostroem C."/>
            <person name="Chovatia M."/>
            <person name="Grimwood J."/>
            <person name="Jenkins J.W."/>
            <person name="Jueterbock A."/>
            <person name="Mraz A."/>
            <person name="Stam W.T."/>
            <person name="Tice H."/>
            <person name="Bornberg-Bauer E."/>
            <person name="Green P.J."/>
            <person name="Pearson G.A."/>
            <person name="Procaccini G."/>
            <person name="Duarte C.M."/>
            <person name="Schmutz J."/>
            <person name="Reusch T.B.H."/>
            <person name="Van de Peer Y."/>
        </authorList>
    </citation>
    <scope>NUCLEOTIDE SEQUENCE [LARGE SCALE GENOMIC DNA]</scope>
    <source>
        <strain evidence="4">cv. Finnish</strain>
    </source>
</reference>
<dbReference type="STRING" id="29655.A0A0K9NLG7"/>
<dbReference type="SUPFAM" id="SSF53335">
    <property type="entry name" value="S-adenosyl-L-methionine-dependent methyltransferases"/>
    <property type="match status" value="1"/>
</dbReference>
<evidence type="ECO:0000256" key="2">
    <source>
        <dbReference type="ARBA" id="ARBA00022842"/>
    </source>
</evidence>
<gene>
    <name evidence="3" type="ORF">ZOSMA_85G00242</name>
</gene>
<dbReference type="OrthoDB" id="742617at2759"/>
<name>A0A0K9NLG7_ZOSMR</name>
<evidence type="ECO:0000313" key="3">
    <source>
        <dbReference type="EMBL" id="KMZ57463.1"/>
    </source>
</evidence>
<keyword evidence="2" id="KW-0460">Magnesium</keyword>
<comment type="caution">
    <text evidence="3">The sequence shown here is derived from an EMBL/GenBank/DDBJ whole genome shotgun (WGS) entry which is preliminary data.</text>
</comment>
<evidence type="ECO:0000313" key="4">
    <source>
        <dbReference type="Proteomes" id="UP000036987"/>
    </source>
</evidence>
<dbReference type="PANTHER" id="PTHR31009">
    <property type="entry name" value="S-ADENOSYL-L-METHIONINE:CARBOXYL METHYLTRANSFERASE FAMILY PROTEIN"/>
    <property type="match status" value="1"/>
</dbReference>
<dbReference type="InterPro" id="IPR029063">
    <property type="entry name" value="SAM-dependent_MTases_sf"/>
</dbReference>
<organism evidence="3 4">
    <name type="scientific">Zostera marina</name>
    <name type="common">Eelgrass</name>
    <dbReference type="NCBI Taxonomy" id="29655"/>
    <lineage>
        <taxon>Eukaryota</taxon>
        <taxon>Viridiplantae</taxon>
        <taxon>Streptophyta</taxon>
        <taxon>Embryophyta</taxon>
        <taxon>Tracheophyta</taxon>
        <taxon>Spermatophyta</taxon>
        <taxon>Magnoliopsida</taxon>
        <taxon>Liliopsida</taxon>
        <taxon>Zosteraceae</taxon>
        <taxon>Zostera</taxon>
    </lineage>
</organism>
<dbReference type="Proteomes" id="UP000036987">
    <property type="component" value="Unassembled WGS sequence"/>
</dbReference>